<feature type="domain" description="WxL" evidence="3">
    <location>
        <begin position="28"/>
        <end position="231"/>
    </location>
</feature>
<feature type="region of interest" description="Disordered" evidence="1">
    <location>
        <begin position="44"/>
        <end position="79"/>
    </location>
</feature>
<evidence type="ECO:0000313" key="4">
    <source>
        <dbReference type="EMBL" id="KRN57434.1"/>
    </source>
</evidence>
<evidence type="ECO:0000259" key="3">
    <source>
        <dbReference type="Pfam" id="PF13731"/>
    </source>
</evidence>
<feature type="chain" id="PRO_5006418174" description="WxL domain-containing protein" evidence="2">
    <location>
        <begin position="26"/>
        <end position="232"/>
    </location>
</feature>
<dbReference type="Proteomes" id="UP000051658">
    <property type="component" value="Unassembled WGS sequence"/>
</dbReference>
<accession>A0A0R2I6R3</accession>
<protein>
    <recommendedName>
        <fullName evidence="3">WxL domain-containing protein</fullName>
    </recommendedName>
</protein>
<comment type="caution">
    <text evidence="4">The sequence shown here is derived from an EMBL/GenBank/DDBJ whole genome shotgun (WGS) entry which is preliminary data.</text>
</comment>
<proteinExistence type="predicted"/>
<dbReference type="eggNOG" id="COG4886">
    <property type="taxonomic scope" value="Bacteria"/>
</dbReference>
<feature type="compositionally biased region" description="Low complexity" evidence="1">
    <location>
        <begin position="45"/>
        <end position="57"/>
    </location>
</feature>
<evidence type="ECO:0000256" key="1">
    <source>
        <dbReference type="SAM" id="MobiDB-lite"/>
    </source>
</evidence>
<gene>
    <name evidence="4" type="ORF">IV74_GL000418</name>
</gene>
<organism evidence="4 5">
    <name type="scientific">Carnobacterium divergens DSM 20623</name>
    <dbReference type="NCBI Taxonomy" id="1449336"/>
    <lineage>
        <taxon>Bacteria</taxon>
        <taxon>Bacillati</taxon>
        <taxon>Bacillota</taxon>
        <taxon>Bacilli</taxon>
        <taxon>Lactobacillales</taxon>
        <taxon>Carnobacteriaceae</taxon>
        <taxon>Carnobacterium</taxon>
    </lineage>
</organism>
<evidence type="ECO:0000256" key="2">
    <source>
        <dbReference type="SAM" id="SignalP"/>
    </source>
</evidence>
<dbReference type="RefSeq" id="WP_034570792.1">
    <property type="nucleotide sequence ID" value="NZ_JQBS01000007.1"/>
</dbReference>
<keyword evidence="2" id="KW-0732">Signal</keyword>
<dbReference type="AlphaFoldDB" id="A0A0R2I6R3"/>
<reference evidence="4 5" key="1">
    <citation type="journal article" date="2015" name="Genome Announc.">
        <title>Expanding the biotechnology potential of lactobacilli through comparative genomics of 213 strains and associated genera.</title>
        <authorList>
            <person name="Sun Z."/>
            <person name="Harris H.M."/>
            <person name="McCann A."/>
            <person name="Guo C."/>
            <person name="Argimon S."/>
            <person name="Zhang W."/>
            <person name="Yang X."/>
            <person name="Jeffery I.B."/>
            <person name="Cooney J.C."/>
            <person name="Kagawa T.F."/>
            <person name="Liu W."/>
            <person name="Song Y."/>
            <person name="Salvetti E."/>
            <person name="Wrobel A."/>
            <person name="Rasinkangas P."/>
            <person name="Parkhill J."/>
            <person name="Rea M.C."/>
            <person name="O'Sullivan O."/>
            <person name="Ritari J."/>
            <person name="Douillard F.P."/>
            <person name="Paul Ross R."/>
            <person name="Yang R."/>
            <person name="Briner A.E."/>
            <person name="Felis G.E."/>
            <person name="de Vos W.M."/>
            <person name="Barrangou R."/>
            <person name="Klaenhammer T.R."/>
            <person name="Caufield P.W."/>
            <person name="Cui Y."/>
            <person name="Zhang H."/>
            <person name="O'Toole P.W."/>
        </authorList>
    </citation>
    <scope>NUCLEOTIDE SEQUENCE [LARGE SCALE GENOMIC DNA]</scope>
    <source>
        <strain evidence="4 5">DSM 20623</strain>
    </source>
</reference>
<sequence>MKKSSYIITIVALASFAFGGAKVQAAVSSTHTSENEINFIAGEGVVTPPVDPTNPDNPNVPKPLDPTDPENQGTGQTGPLSIDYVSNIKFGQHKITGKDIAYKALNANPFVQVTDLRGAGEGWHLSAKMTEFKNGNKVLKGASLAFKNGVVKAGSSSNISLAPTHSEMLFTNADSRPVMNAKDKSGRGTWLTTWSGTDQANEAVQLNVIAGTPEANTEYTSSITWELEDAPK</sequence>
<dbReference type="InterPro" id="IPR027994">
    <property type="entry name" value="WxL_dom"/>
</dbReference>
<dbReference type="Pfam" id="PF13731">
    <property type="entry name" value="WxL"/>
    <property type="match status" value="1"/>
</dbReference>
<dbReference type="EMBL" id="JQBS01000007">
    <property type="protein sequence ID" value="KRN57434.1"/>
    <property type="molecule type" value="Genomic_DNA"/>
</dbReference>
<feature type="signal peptide" evidence="2">
    <location>
        <begin position="1"/>
        <end position="25"/>
    </location>
</feature>
<name>A0A0R2I6R3_CARDV</name>
<evidence type="ECO:0000313" key="5">
    <source>
        <dbReference type="Proteomes" id="UP000051658"/>
    </source>
</evidence>
<feature type="compositionally biased region" description="Polar residues" evidence="1">
    <location>
        <begin position="69"/>
        <end position="79"/>
    </location>
</feature>
<dbReference type="PATRIC" id="fig|1449336.4.peg.425"/>
<keyword evidence="5" id="KW-1185">Reference proteome</keyword>
<dbReference type="GeneID" id="89588410"/>